<dbReference type="Proteomes" id="UP000030661">
    <property type="component" value="Unassembled WGS sequence"/>
</dbReference>
<organism evidence="1">
    <name type="scientific">Vecturithrix granuli</name>
    <dbReference type="NCBI Taxonomy" id="1499967"/>
    <lineage>
        <taxon>Bacteria</taxon>
        <taxon>Candidatus Moduliflexota</taxon>
        <taxon>Candidatus Vecturitrichia</taxon>
        <taxon>Candidatus Vecturitrichales</taxon>
        <taxon>Candidatus Vecturitrichaceae</taxon>
        <taxon>Candidatus Vecturithrix</taxon>
    </lineage>
</organism>
<reference evidence="1" key="1">
    <citation type="journal article" date="2015" name="PeerJ">
        <title>First genomic representation of candidate bacterial phylum KSB3 points to enhanced environmental sensing as a trigger of wastewater bulking.</title>
        <authorList>
            <person name="Sekiguchi Y."/>
            <person name="Ohashi A."/>
            <person name="Parks D.H."/>
            <person name="Yamauchi T."/>
            <person name="Tyson G.W."/>
            <person name="Hugenholtz P."/>
        </authorList>
    </citation>
    <scope>NUCLEOTIDE SEQUENCE [LARGE SCALE GENOMIC DNA]</scope>
</reference>
<gene>
    <name evidence="1" type="ORF">U27_06948</name>
</gene>
<sequence length="152" mass="18376">MSEEIKKDSIYTVFALIYRVLKKQEVITQPFLERSIHFDAATRPIAERLTEEEKLIWYMVMIMYKEIFNQAGNYYKYKERDPEKFNFLNDKRPFYQSMNRVDLTRSYIFEQAVKELKQMNFQDLKKKTGVLLDPKELGNIIRADIVKRTKEI</sequence>
<protein>
    <submittedName>
        <fullName evidence="1">Uncharacterized protein</fullName>
    </submittedName>
</protein>
<evidence type="ECO:0000313" key="2">
    <source>
        <dbReference type="Proteomes" id="UP000030661"/>
    </source>
</evidence>
<proteinExistence type="predicted"/>
<keyword evidence="2" id="KW-1185">Reference proteome</keyword>
<evidence type="ECO:0000313" key="1">
    <source>
        <dbReference type="EMBL" id="GAK59962.1"/>
    </source>
</evidence>
<dbReference type="EMBL" id="DF820471">
    <property type="protein sequence ID" value="GAK59962.1"/>
    <property type="molecule type" value="Genomic_DNA"/>
</dbReference>
<dbReference type="HOGENOM" id="CLU_1718724_0_0_0"/>
<name>A0A081C5V7_VECG1</name>
<dbReference type="AlphaFoldDB" id="A0A081C5V7"/>
<accession>A0A081C5V7</accession>